<name>A0A9K3HXD8_HELAN</name>
<keyword evidence="2" id="KW-1185">Reference proteome</keyword>
<accession>A0A9K3HXD8</accession>
<comment type="caution">
    <text evidence="1">The sequence shown here is derived from an EMBL/GenBank/DDBJ whole genome shotgun (WGS) entry which is preliminary data.</text>
</comment>
<evidence type="ECO:0000313" key="1">
    <source>
        <dbReference type="EMBL" id="KAF5785971.1"/>
    </source>
</evidence>
<dbReference type="AlphaFoldDB" id="A0A9K3HXD8"/>
<reference evidence="1" key="2">
    <citation type="submission" date="2020-06" db="EMBL/GenBank/DDBJ databases">
        <title>Helianthus annuus Genome sequencing and assembly Release 2.</title>
        <authorList>
            <person name="Gouzy J."/>
            <person name="Langlade N."/>
            <person name="Munos S."/>
        </authorList>
    </citation>
    <scope>NUCLEOTIDE SEQUENCE</scope>
    <source>
        <tissue evidence="1">Leaves</tissue>
    </source>
</reference>
<proteinExistence type="predicted"/>
<sequence>MFMGEFSQSYRCSPKQKTVRTPVTVRTPKEEAHTQSDNAVADSFINYDNAYHVSMSPMVNEDFVSFSNLFILITYHIFISSINLKKFSINFVNES</sequence>
<dbReference type="Proteomes" id="UP000215914">
    <property type="component" value="Unassembled WGS sequence"/>
</dbReference>
<evidence type="ECO:0000313" key="2">
    <source>
        <dbReference type="Proteomes" id="UP000215914"/>
    </source>
</evidence>
<reference evidence="1" key="1">
    <citation type="journal article" date="2017" name="Nature">
        <title>The sunflower genome provides insights into oil metabolism, flowering and Asterid evolution.</title>
        <authorList>
            <person name="Badouin H."/>
            <person name="Gouzy J."/>
            <person name="Grassa C.J."/>
            <person name="Murat F."/>
            <person name="Staton S.E."/>
            <person name="Cottret L."/>
            <person name="Lelandais-Briere C."/>
            <person name="Owens G.L."/>
            <person name="Carrere S."/>
            <person name="Mayjonade B."/>
            <person name="Legrand L."/>
            <person name="Gill N."/>
            <person name="Kane N.C."/>
            <person name="Bowers J.E."/>
            <person name="Hubner S."/>
            <person name="Bellec A."/>
            <person name="Berard A."/>
            <person name="Berges H."/>
            <person name="Blanchet N."/>
            <person name="Boniface M.C."/>
            <person name="Brunel D."/>
            <person name="Catrice O."/>
            <person name="Chaidir N."/>
            <person name="Claudel C."/>
            <person name="Donnadieu C."/>
            <person name="Faraut T."/>
            <person name="Fievet G."/>
            <person name="Helmstetter N."/>
            <person name="King M."/>
            <person name="Knapp S.J."/>
            <person name="Lai Z."/>
            <person name="Le Paslier M.C."/>
            <person name="Lippi Y."/>
            <person name="Lorenzon L."/>
            <person name="Mandel J.R."/>
            <person name="Marage G."/>
            <person name="Marchand G."/>
            <person name="Marquand E."/>
            <person name="Bret-Mestries E."/>
            <person name="Morien E."/>
            <person name="Nambeesan S."/>
            <person name="Nguyen T."/>
            <person name="Pegot-Espagnet P."/>
            <person name="Pouilly N."/>
            <person name="Raftis F."/>
            <person name="Sallet E."/>
            <person name="Schiex T."/>
            <person name="Thomas J."/>
            <person name="Vandecasteele C."/>
            <person name="Vares D."/>
            <person name="Vear F."/>
            <person name="Vautrin S."/>
            <person name="Crespi M."/>
            <person name="Mangin B."/>
            <person name="Burke J.M."/>
            <person name="Salse J."/>
            <person name="Munos S."/>
            <person name="Vincourt P."/>
            <person name="Rieseberg L.H."/>
            <person name="Langlade N.B."/>
        </authorList>
    </citation>
    <scope>NUCLEOTIDE SEQUENCE</scope>
    <source>
        <tissue evidence="1">Leaves</tissue>
    </source>
</reference>
<protein>
    <submittedName>
        <fullName evidence="1">Uncharacterized protein</fullName>
    </submittedName>
</protein>
<gene>
    <name evidence="1" type="ORF">HanXRQr2_Chr10g0435141</name>
</gene>
<dbReference type="EMBL" id="MNCJ02000325">
    <property type="protein sequence ID" value="KAF5785971.1"/>
    <property type="molecule type" value="Genomic_DNA"/>
</dbReference>
<dbReference type="Gramene" id="mRNA:HanXRQr2_Chr10g0435141">
    <property type="protein sequence ID" value="mRNA:HanXRQr2_Chr10g0435141"/>
    <property type="gene ID" value="HanXRQr2_Chr10g0435141"/>
</dbReference>
<organism evidence="1 2">
    <name type="scientific">Helianthus annuus</name>
    <name type="common">Common sunflower</name>
    <dbReference type="NCBI Taxonomy" id="4232"/>
    <lineage>
        <taxon>Eukaryota</taxon>
        <taxon>Viridiplantae</taxon>
        <taxon>Streptophyta</taxon>
        <taxon>Embryophyta</taxon>
        <taxon>Tracheophyta</taxon>
        <taxon>Spermatophyta</taxon>
        <taxon>Magnoliopsida</taxon>
        <taxon>eudicotyledons</taxon>
        <taxon>Gunneridae</taxon>
        <taxon>Pentapetalae</taxon>
        <taxon>asterids</taxon>
        <taxon>campanulids</taxon>
        <taxon>Asterales</taxon>
        <taxon>Asteraceae</taxon>
        <taxon>Asteroideae</taxon>
        <taxon>Heliantheae alliance</taxon>
        <taxon>Heliantheae</taxon>
        <taxon>Helianthus</taxon>
    </lineage>
</organism>